<accession>W8B5S1</accession>
<dbReference type="AlphaFoldDB" id="W8B5S1"/>
<organism evidence="1">
    <name type="scientific">Ceratitis capitata</name>
    <name type="common">Mediterranean fruit fly</name>
    <name type="synonym">Tephritis capitata</name>
    <dbReference type="NCBI Taxonomy" id="7213"/>
    <lineage>
        <taxon>Eukaryota</taxon>
        <taxon>Metazoa</taxon>
        <taxon>Ecdysozoa</taxon>
        <taxon>Arthropoda</taxon>
        <taxon>Hexapoda</taxon>
        <taxon>Insecta</taxon>
        <taxon>Pterygota</taxon>
        <taxon>Neoptera</taxon>
        <taxon>Endopterygota</taxon>
        <taxon>Diptera</taxon>
        <taxon>Brachycera</taxon>
        <taxon>Muscomorpha</taxon>
        <taxon>Tephritoidea</taxon>
        <taxon>Tephritidae</taxon>
        <taxon>Ceratitis</taxon>
        <taxon>Ceratitis</taxon>
    </lineage>
</organism>
<name>W8B5S1_CERCA</name>
<proteinExistence type="evidence at transcript level"/>
<protein>
    <submittedName>
        <fullName evidence="1">Uncharacterized protein</fullName>
    </submittedName>
</protein>
<dbReference type="EMBL" id="GAMC01017894">
    <property type="protein sequence ID" value="JAB88661.1"/>
    <property type="molecule type" value="mRNA"/>
</dbReference>
<sequence length="111" mass="12983">MCTTLKWRMKNHKNITRDATPRDIAYIHKYYLLQPQQHNQQHHQHWCNPLAAGTSHTAHQLRSVLNSAELFVLNFSLQRLHYIPTLLSSLTAASLPSDTRYHISDTRFTSF</sequence>
<reference evidence="1" key="2">
    <citation type="journal article" date="2014" name="BMC Genomics">
        <title>A genomic perspective to assessing quality of mass-reared SIT flies used in Mediterranean fruit fly (Ceratitis capitata) eradication in California.</title>
        <authorList>
            <person name="Calla B."/>
            <person name="Hall B."/>
            <person name="Hou S."/>
            <person name="Geib S.M."/>
        </authorList>
    </citation>
    <scope>NUCLEOTIDE SEQUENCE</scope>
</reference>
<evidence type="ECO:0000313" key="1">
    <source>
        <dbReference type="EMBL" id="JAB88661.1"/>
    </source>
</evidence>
<reference evidence="1" key="1">
    <citation type="submission" date="2013-07" db="EMBL/GenBank/DDBJ databases">
        <authorList>
            <person name="Geib S."/>
        </authorList>
    </citation>
    <scope>NUCLEOTIDE SEQUENCE</scope>
</reference>